<comment type="subunit">
    <text evidence="2 10">Heterotrimer of A, B and C subunits.</text>
</comment>
<feature type="domain" description="Asn/Gln amidotransferase" evidence="11">
    <location>
        <begin position="326"/>
        <end position="473"/>
    </location>
</feature>
<proteinExistence type="inferred from homology"/>
<dbReference type="SMART" id="SM00845">
    <property type="entry name" value="GatB_Yqey"/>
    <property type="match status" value="1"/>
</dbReference>
<gene>
    <name evidence="10 12" type="primary">gatB</name>
    <name evidence="12" type="ORF">FC774_04635</name>
    <name evidence="13" type="ORF">FDB51_13575</name>
</gene>
<dbReference type="NCBIfam" id="NF004014">
    <property type="entry name" value="PRK05477.1-4"/>
    <property type="match status" value="1"/>
</dbReference>
<dbReference type="InterPro" id="IPR018027">
    <property type="entry name" value="Asn/Gln_amidotransferase"/>
</dbReference>
<keyword evidence="3 10" id="KW-0436">Ligase</keyword>
<dbReference type="SUPFAM" id="SSF89095">
    <property type="entry name" value="GatB/YqeY motif"/>
    <property type="match status" value="1"/>
</dbReference>
<dbReference type="FunFam" id="1.10.10.410:FF:000001">
    <property type="entry name" value="Aspartyl/glutamyl-tRNA(Asn/Gln) amidotransferase subunit B"/>
    <property type="match status" value="1"/>
</dbReference>
<dbReference type="GO" id="GO:0050567">
    <property type="term" value="F:glutaminyl-tRNA synthase (glutamine-hydrolyzing) activity"/>
    <property type="evidence" value="ECO:0007669"/>
    <property type="project" value="UniProtKB-UniRule"/>
</dbReference>
<keyword evidence="5 10" id="KW-0067">ATP-binding</keyword>
<evidence type="ECO:0000256" key="5">
    <source>
        <dbReference type="ARBA" id="ARBA00022840"/>
    </source>
</evidence>
<dbReference type="EMBL" id="SWVK01000019">
    <property type="protein sequence ID" value="NFN36139.1"/>
    <property type="molecule type" value="Genomic_DNA"/>
</dbReference>
<evidence type="ECO:0000256" key="8">
    <source>
        <dbReference type="ARBA" id="ARBA00047380"/>
    </source>
</evidence>
<evidence type="ECO:0000313" key="13">
    <source>
        <dbReference type="EMBL" id="NFN36139.1"/>
    </source>
</evidence>
<evidence type="ECO:0000256" key="7">
    <source>
        <dbReference type="ARBA" id="ARBA00024799"/>
    </source>
</evidence>
<dbReference type="PROSITE" id="PS01234">
    <property type="entry name" value="GATB"/>
    <property type="match status" value="1"/>
</dbReference>
<dbReference type="Proteomes" id="UP000476820">
    <property type="component" value="Unassembled WGS sequence"/>
</dbReference>
<dbReference type="InterPro" id="IPR004413">
    <property type="entry name" value="GatB"/>
</dbReference>
<comment type="similarity">
    <text evidence="1 10">Belongs to the GatB/GatE family. GatB subfamily.</text>
</comment>
<dbReference type="RefSeq" id="WP_012450055.1">
    <property type="nucleotide sequence ID" value="NZ_CP010520.1"/>
</dbReference>
<dbReference type="SUPFAM" id="SSF55931">
    <property type="entry name" value="Glutamine synthetase/guanido kinase"/>
    <property type="match status" value="1"/>
</dbReference>
<sequence>MEFESVIGLEVHAELLTNTKIYCGCTTEFGGKPNTHVCPVCLGLPGSLPQLNKRVLELGIKAGLALNCEITKVGRMDRKNYFYPDCPKNYQITQDELPICRNGYIDIELESGEVKRIGIERIHIEEDAGKLLHTKRGTLVDFNRAGVPLIEVVSKPDIRTPEEATLYLTKLRSILSSAQISDCKMEEGSLRCDGNISIRERGTEPFGIRSEIKNMNSFKALEKALNYEFDRQVEAVTNGEALSVETRRWDETNNKTIVMRSKEQANDYRYFPEGDLVTLNVSDEWIEEIRNTIPELPYQKADRFVKEYGLPKYDAHVLTLTDSMADYFDECAKLSGDPKAASNWIMGDISRLMKEESTWIEDLKFSPKDLAELIEVIKEGTISSAIGKKVLEDMFAEGKSPKTIIDEKGLKQNNDEGAIRQLVNKVLDENPQVIEQYKSGRTRILGFAVGQVMKETKGQANPGIVNKLVTEEVEKR</sequence>
<evidence type="ECO:0000256" key="9">
    <source>
        <dbReference type="ARBA" id="ARBA00047913"/>
    </source>
</evidence>
<keyword evidence="6 10" id="KW-0648">Protein biosynthesis</keyword>
<evidence type="ECO:0000259" key="11">
    <source>
        <dbReference type="SMART" id="SM00845"/>
    </source>
</evidence>
<evidence type="ECO:0000256" key="10">
    <source>
        <dbReference type="HAMAP-Rule" id="MF_00121"/>
    </source>
</evidence>
<accession>A0A0M1LZ08</accession>
<keyword evidence="4 10" id="KW-0547">Nucleotide-binding</keyword>
<dbReference type="GO" id="GO:0016740">
    <property type="term" value="F:transferase activity"/>
    <property type="evidence" value="ECO:0007669"/>
    <property type="project" value="UniProtKB-KW"/>
</dbReference>
<dbReference type="NCBIfam" id="TIGR00133">
    <property type="entry name" value="gatB"/>
    <property type="match status" value="1"/>
</dbReference>
<dbReference type="InterPro" id="IPR017959">
    <property type="entry name" value="Asn/Gln-tRNA_amidoTrfase_suB/E"/>
</dbReference>
<dbReference type="GO" id="GO:0005524">
    <property type="term" value="F:ATP binding"/>
    <property type="evidence" value="ECO:0007669"/>
    <property type="project" value="UniProtKB-KW"/>
</dbReference>
<dbReference type="GO" id="GO:0006412">
    <property type="term" value="P:translation"/>
    <property type="evidence" value="ECO:0007669"/>
    <property type="project" value="UniProtKB-UniRule"/>
</dbReference>
<dbReference type="SMR" id="A0A0M1LZ08"/>
<comment type="catalytic activity">
    <reaction evidence="8 10">
        <text>L-aspartyl-tRNA(Asn) + L-glutamine + ATP + H2O = L-asparaginyl-tRNA(Asn) + L-glutamate + ADP + phosphate + 2 H(+)</text>
        <dbReference type="Rhea" id="RHEA:14513"/>
        <dbReference type="Rhea" id="RHEA-COMP:9674"/>
        <dbReference type="Rhea" id="RHEA-COMP:9677"/>
        <dbReference type="ChEBI" id="CHEBI:15377"/>
        <dbReference type="ChEBI" id="CHEBI:15378"/>
        <dbReference type="ChEBI" id="CHEBI:29985"/>
        <dbReference type="ChEBI" id="CHEBI:30616"/>
        <dbReference type="ChEBI" id="CHEBI:43474"/>
        <dbReference type="ChEBI" id="CHEBI:58359"/>
        <dbReference type="ChEBI" id="CHEBI:78515"/>
        <dbReference type="ChEBI" id="CHEBI:78516"/>
        <dbReference type="ChEBI" id="CHEBI:456216"/>
    </reaction>
</comment>
<dbReference type="NCBIfam" id="NF004012">
    <property type="entry name" value="PRK05477.1-2"/>
    <property type="match status" value="1"/>
</dbReference>
<reference evidence="14 15" key="1">
    <citation type="submission" date="2019-04" db="EMBL/GenBank/DDBJ databases">
        <title>Genome sequencing of Clostridium botulinum Groups I-IV and Clostridium butyricum.</title>
        <authorList>
            <person name="Brunt J."/>
            <person name="Van Vliet A.H.M."/>
            <person name="Stringer S.C."/>
            <person name="Carter A.T."/>
            <person name="Peck M.W."/>
        </authorList>
    </citation>
    <scope>NUCLEOTIDE SEQUENCE [LARGE SCALE GENOMIC DNA]</scope>
    <source>
        <strain evidence="12 15">1605</strain>
        <strain evidence="13 14">CB-K-33E</strain>
    </source>
</reference>
<evidence type="ECO:0000313" key="12">
    <source>
        <dbReference type="EMBL" id="NFF87165.1"/>
    </source>
</evidence>
<dbReference type="FunFam" id="1.10.150.380:FF:000001">
    <property type="entry name" value="Aspartyl/glutamyl-tRNA(Asn/Gln) amidotransferase subunit B"/>
    <property type="match status" value="1"/>
</dbReference>
<evidence type="ECO:0000256" key="3">
    <source>
        <dbReference type="ARBA" id="ARBA00022598"/>
    </source>
</evidence>
<dbReference type="InterPro" id="IPR017958">
    <property type="entry name" value="Gln-tRNA_amidoTrfase_suB_CS"/>
</dbReference>
<dbReference type="Pfam" id="PF02934">
    <property type="entry name" value="GatB_N"/>
    <property type="match status" value="1"/>
</dbReference>
<dbReference type="EMBL" id="SWOV01000008">
    <property type="protein sequence ID" value="NFF87165.1"/>
    <property type="molecule type" value="Genomic_DNA"/>
</dbReference>
<dbReference type="InterPro" id="IPR014746">
    <property type="entry name" value="Gln_synth/guanido_kin_cat_dom"/>
</dbReference>
<evidence type="ECO:0000256" key="6">
    <source>
        <dbReference type="ARBA" id="ARBA00022917"/>
    </source>
</evidence>
<name>A0A0M1LZ08_CLOBO</name>
<comment type="catalytic activity">
    <reaction evidence="9 10">
        <text>L-glutamyl-tRNA(Gln) + L-glutamine + ATP + H2O = L-glutaminyl-tRNA(Gln) + L-glutamate + ADP + phosphate + H(+)</text>
        <dbReference type="Rhea" id="RHEA:17521"/>
        <dbReference type="Rhea" id="RHEA-COMP:9681"/>
        <dbReference type="Rhea" id="RHEA-COMP:9684"/>
        <dbReference type="ChEBI" id="CHEBI:15377"/>
        <dbReference type="ChEBI" id="CHEBI:15378"/>
        <dbReference type="ChEBI" id="CHEBI:29985"/>
        <dbReference type="ChEBI" id="CHEBI:30616"/>
        <dbReference type="ChEBI" id="CHEBI:43474"/>
        <dbReference type="ChEBI" id="CHEBI:58359"/>
        <dbReference type="ChEBI" id="CHEBI:78520"/>
        <dbReference type="ChEBI" id="CHEBI:78521"/>
        <dbReference type="ChEBI" id="CHEBI:456216"/>
    </reaction>
</comment>
<dbReference type="GO" id="GO:0070681">
    <property type="term" value="P:glutaminyl-tRNAGln biosynthesis via transamidation"/>
    <property type="evidence" value="ECO:0007669"/>
    <property type="project" value="TreeGrafter"/>
</dbReference>
<keyword evidence="12" id="KW-0808">Transferase</keyword>
<dbReference type="EC" id="6.3.5.-" evidence="10"/>
<evidence type="ECO:0000256" key="4">
    <source>
        <dbReference type="ARBA" id="ARBA00022741"/>
    </source>
</evidence>
<dbReference type="AlphaFoldDB" id="A0A0M1LZ08"/>
<dbReference type="InterPro" id="IPR006075">
    <property type="entry name" value="Asn/Gln-tRNA_Trfase_suB/E_cat"/>
</dbReference>
<dbReference type="PANTHER" id="PTHR11659">
    <property type="entry name" value="GLUTAMYL-TRNA GLN AMIDOTRANSFERASE SUBUNIT B MITOCHONDRIAL AND PROKARYOTIC PET112-RELATED"/>
    <property type="match status" value="1"/>
</dbReference>
<dbReference type="InterPro" id="IPR023168">
    <property type="entry name" value="GatB_Yqey_C_2"/>
</dbReference>
<comment type="caution">
    <text evidence="12">The sequence shown here is derived from an EMBL/GenBank/DDBJ whole genome shotgun (WGS) entry which is preliminary data.</text>
</comment>
<organism evidence="12 15">
    <name type="scientific">Clostridium botulinum</name>
    <dbReference type="NCBI Taxonomy" id="1491"/>
    <lineage>
        <taxon>Bacteria</taxon>
        <taxon>Bacillati</taxon>
        <taxon>Bacillota</taxon>
        <taxon>Clostridia</taxon>
        <taxon>Eubacteriales</taxon>
        <taxon>Clostridiaceae</taxon>
        <taxon>Clostridium</taxon>
    </lineage>
</organism>
<dbReference type="HAMAP" id="MF_00121">
    <property type="entry name" value="GatB"/>
    <property type="match status" value="1"/>
</dbReference>
<dbReference type="Proteomes" id="UP000473681">
    <property type="component" value="Unassembled WGS sequence"/>
</dbReference>
<dbReference type="Gene3D" id="1.10.150.380">
    <property type="entry name" value="GatB domain, N-terminal subdomain"/>
    <property type="match status" value="1"/>
</dbReference>
<dbReference type="Pfam" id="PF02637">
    <property type="entry name" value="GatB_Yqey"/>
    <property type="match status" value="1"/>
</dbReference>
<dbReference type="InterPro" id="IPR042114">
    <property type="entry name" value="GatB_C_1"/>
</dbReference>
<protein>
    <recommendedName>
        <fullName evidence="10">Aspartyl/glutamyl-tRNA(Asn/Gln) amidotransferase subunit B</fullName>
        <shortName evidence="10">Asp/Glu-ADT subunit B</shortName>
        <ecNumber evidence="10">6.3.5.-</ecNumber>
    </recommendedName>
</protein>
<dbReference type="PANTHER" id="PTHR11659:SF0">
    <property type="entry name" value="GLUTAMYL-TRNA(GLN) AMIDOTRANSFERASE SUBUNIT B, MITOCHONDRIAL"/>
    <property type="match status" value="1"/>
</dbReference>
<comment type="function">
    <text evidence="7 10">Allows the formation of correctly charged Asn-tRNA(Asn) or Gln-tRNA(Gln) through the transamidation of misacylated Asp-tRNA(Asn) or Glu-tRNA(Gln) in organisms which lack either or both of asparaginyl-tRNA or glutaminyl-tRNA synthetases. The reaction takes place in the presence of glutamine and ATP through an activated phospho-Asp-tRNA(Asn) or phospho-Glu-tRNA(Gln).</text>
</comment>
<evidence type="ECO:0000256" key="1">
    <source>
        <dbReference type="ARBA" id="ARBA00005306"/>
    </source>
</evidence>
<dbReference type="OrthoDB" id="9804078at2"/>
<evidence type="ECO:0000313" key="14">
    <source>
        <dbReference type="Proteomes" id="UP000473681"/>
    </source>
</evidence>
<evidence type="ECO:0000313" key="15">
    <source>
        <dbReference type="Proteomes" id="UP000476820"/>
    </source>
</evidence>
<evidence type="ECO:0000256" key="2">
    <source>
        <dbReference type="ARBA" id="ARBA00011123"/>
    </source>
</evidence>
<dbReference type="Gene3D" id="1.10.10.410">
    <property type="match status" value="1"/>
</dbReference>
<dbReference type="InterPro" id="IPR003789">
    <property type="entry name" value="Asn/Gln_tRNA_amidoTrase-B-like"/>
</dbReference>